<evidence type="ECO:0000313" key="2">
    <source>
        <dbReference type="EMBL" id="MDO1449661.1"/>
    </source>
</evidence>
<keyword evidence="1" id="KW-0732">Signal</keyword>
<gene>
    <name evidence="2" type="ORF">Q0590_25515</name>
</gene>
<dbReference type="Proteomes" id="UP001168528">
    <property type="component" value="Unassembled WGS sequence"/>
</dbReference>
<proteinExistence type="predicted"/>
<accession>A0ABT8RC36</accession>
<keyword evidence="3" id="KW-1185">Reference proteome</keyword>
<organism evidence="2 3">
    <name type="scientific">Rhodocytophaga aerolata</name>
    <dbReference type="NCBI Taxonomy" id="455078"/>
    <lineage>
        <taxon>Bacteria</taxon>
        <taxon>Pseudomonadati</taxon>
        <taxon>Bacteroidota</taxon>
        <taxon>Cytophagia</taxon>
        <taxon>Cytophagales</taxon>
        <taxon>Rhodocytophagaceae</taxon>
        <taxon>Rhodocytophaga</taxon>
    </lineage>
</organism>
<protein>
    <submittedName>
        <fullName evidence="2">Uncharacterized protein</fullName>
    </submittedName>
</protein>
<evidence type="ECO:0000313" key="3">
    <source>
        <dbReference type="Proteomes" id="UP001168528"/>
    </source>
</evidence>
<dbReference type="RefSeq" id="WP_302040465.1">
    <property type="nucleotide sequence ID" value="NZ_JAUKPO010000021.1"/>
</dbReference>
<evidence type="ECO:0000256" key="1">
    <source>
        <dbReference type="SAM" id="SignalP"/>
    </source>
</evidence>
<sequence length="338" mass="38686">MKILNTLILFLFSVLAIGQPSDALTAAQIVDSSLSFCGGEKQIAQIHSSTITYLLIQPDKSTAIITEKRKTGNKYVQSILSMTHVPQTTYFDSKKLTSVNGSSLIQVDDLQMMEEIKLKTYAQIQFGYKMLGYQLSRLADKKFQNFDCYVITAKSSTGYTTMNFFDKTNFRLLMVAYPNGNKSLMIDYTIKDSVLFNSYIINTFANSDNQQALQLQQIELNANISDLWFTCPYTDQVYTPVHIKTGAFESTNGDKVVFTRTEQSQDYYNEQGKVILRRFLKWTTHDTYGLVDEKAIRDTNTSAESEILVRIISWDDNEYVCHWIAGEYTDTQDYKVRK</sequence>
<name>A0ABT8RC36_9BACT</name>
<reference evidence="2" key="1">
    <citation type="submission" date="2023-07" db="EMBL/GenBank/DDBJ databases">
        <title>The genome sequence of Rhodocytophaga aerolata KACC 12507.</title>
        <authorList>
            <person name="Zhang X."/>
        </authorList>
    </citation>
    <scope>NUCLEOTIDE SEQUENCE</scope>
    <source>
        <strain evidence="2">KACC 12507</strain>
    </source>
</reference>
<feature type="chain" id="PRO_5046313332" evidence="1">
    <location>
        <begin position="19"/>
        <end position="338"/>
    </location>
</feature>
<dbReference type="EMBL" id="JAUKPO010000021">
    <property type="protein sequence ID" value="MDO1449661.1"/>
    <property type="molecule type" value="Genomic_DNA"/>
</dbReference>
<comment type="caution">
    <text evidence="2">The sequence shown here is derived from an EMBL/GenBank/DDBJ whole genome shotgun (WGS) entry which is preliminary data.</text>
</comment>
<feature type="signal peptide" evidence="1">
    <location>
        <begin position="1"/>
        <end position="18"/>
    </location>
</feature>